<reference evidence="2" key="1">
    <citation type="submission" date="2018-06" db="EMBL/GenBank/DDBJ databases">
        <authorList>
            <person name="Zhirakovskaya E."/>
        </authorList>
    </citation>
    <scope>NUCLEOTIDE SEQUENCE</scope>
</reference>
<evidence type="ECO:0000313" key="2">
    <source>
        <dbReference type="EMBL" id="VAW10544.1"/>
    </source>
</evidence>
<name>A0A3B0TPI0_9ZZZZ</name>
<dbReference type="InterPro" id="IPR038268">
    <property type="entry name" value="RHH_sf"/>
</dbReference>
<feature type="domain" description="Ribbon-helix-helix" evidence="1">
    <location>
        <begin position="10"/>
        <end position="72"/>
    </location>
</feature>
<organism evidence="2">
    <name type="scientific">hydrothermal vent metagenome</name>
    <dbReference type="NCBI Taxonomy" id="652676"/>
    <lineage>
        <taxon>unclassified sequences</taxon>
        <taxon>metagenomes</taxon>
        <taxon>ecological metagenomes</taxon>
    </lineage>
</organism>
<protein>
    <recommendedName>
        <fullName evidence="1">Ribbon-helix-helix domain-containing protein</fullName>
    </recommendedName>
</protein>
<dbReference type="AlphaFoldDB" id="A0A3B0TPI0"/>
<dbReference type="EMBL" id="UOEM01000016">
    <property type="protein sequence ID" value="VAW10544.1"/>
    <property type="molecule type" value="Genomic_DNA"/>
</dbReference>
<proteinExistence type="predicted"/>
<evidence type="ECO:0000259" key="1">
    <source>
        <dbReference type="Pfam" id="PF13467"/>
    </source>
</evidence>
<accession>A0A3B0TPI0</accession>
<gene>
    <name evidence="2" type="ORF">MNBD_ALPHA09-1520</name>
</gene>
<dbReference type="InterPro" id="IPR027373">
    <property type="entry name" value="RHH_dom"/>
</dbReference>
<dbReference type="Pfam" id="PF13467">
    <property type="entry name" value="RHH_4"/>
    <property type="match status" value="1"/>
</dbReference>
<dbReference type="Gene3D" id="1.10.3990.20">
    <property type="entry name" value="protein bp1543"/>
    <property type="match status" value="1"/>
</dbReference>
<sequence>MASGENTNVKKRSVNIAGHPTSVSLEAPFWDALRQIAGAGGQTPAALIAQIDAGRGRAGLSSAIRLHVLAHYRKLAEISR</sequence>